<proteinExistence type="predicted"/>
<name>A0A3N4VEX9_9GAMM</name>
<evidence type="ECO:0000256" key="2">
    <source>
        <dbReference type="SAM" id="MobiDB-lite"/>
    </source>
</evidence>
<comment type="caution">
    <text evidence="4">The sequence shown here is derived from an EMBL/GenBank/DDBJ whole genome shotgun (WGS) entry which is preliminary data.</text>
</comment>
<feature type="domain" description="SMP-30/Gluconolactonase/LRE-like region" evidence="3">
    <location>
        <begin position="103"/>
        <end position="370"/>
    </location>
</feature>
<dbReference type="SUPFAM" id="SSF63829">
    <property type="entry name" value="Calcium-dependent phosphotriesterase"/>
    <property type="match status" value="1"/>
</dbReference>
<evidence type="ECO:0000313" key="5">
    <source>
        <dbReference type="Proteomes" id="UP000269708"/>
    </source>
</evidence>
<dbReference type="InterPro" id="IPR011042">
    <property type="entry name" value="6-blade_b-propeller_TolB-like"/>
</dbReference>
<dbReference type="EMBL" id="RKQN01000001">
    <property type="protein sequence ID" value="RPE81218.1"/>
    <property type="molecule type" value="Genomic_DNA"/>
</dbReference>
<evidence type="ECO:0000313" key="4">
    <source>
        <dbReference type="EMBL" id="RPE81218.1"/>
    </source>
</evidence>
<dbReference type="AlphaFoldDB" id="A0A3N4VEX9"/>
<gene>
    <name evidence="4" type="ORF">EDC50_0400</name>
</gene>
<feature type="compositionally biased region" description="Low complexity" evidence="2">
    <location>
        <begin position="1"/>
        <end position="17"/>
    </location>
</feature>
<keyword evidence="5" id="KW-1185">Reference proteome</keyword>
<accession>A0A3N4VEX9</accession>
<dbReference type="InterPro" id="IPR013658">
    <property type="entry name" value="SGL"/>
</dbReference>
<sequence length="391" mass="41319">MKTPDAADASRPAPSAAVGPPLPEAGARRFASPGVRGPGIRSGRLPGLALAWGLLCACAPVADMPTRPAVGRTAAFDATLEAAFRRIVPADARVEPVAEGFTWAEGPAWIAGSDGGHLLFTDVPENRLYRWSPREGLSVFLEPSGYAGPPLDALREPGANGLHPEPGGTVLLADSGSRLVARLDLATKKKTPLATHYQGRRFNSPNDLVRRRDGTVFFTDPPYGLTGIDDSPAKELRFNGVYRLDPDGRVRLLDDRLRYPNGIALSPDERTLYVANSDPAHPLWIAYALDERGEVAGRRVFADASDLVAQGAPGLPDGMAVASDGTLFATGPGGVLVFAPDGRRLGRIETGTAVSNCAFGDDGRSLYMTSDHFVARVRVTVAGPGFRAPAP</sequence>
<reference evidence="4 5" key="1">
    <citation type="submission" date="2018-11" db="EMBL/GenBank/DDBJ databases">
        <title>Genomic Encyclopedia of Type Strains, Phase IV (KMG-IV): sequencing the most valuable type-strain genomes for metagenomic binning, comparative biology and taxonomic classification.</title>
        <authorList>
            <person name="Goeker M."/>
        </authorList>
    </citation>
    <scope>NUCLEOTIDE SEQUENCE [LARGE SCALE GENOMIC DNA]</scope>
    <source>
        <strain evidence="4 5">DSM 25623</strain>
    </source>
</reference>
<dbReference type="Pfam" id="PF08450">
    <property type="entry name" value="SGL"/>
    <property type="match status" value="1"/>
</dbReference>
<evidence type="ECO:0000256" key="1">
    <source>
        <dbReference type="ARBA" id="ARBA00022801"/>
    </source>
</evidence>
<evidence type="ECO:0000259" key="3">
    <source>
        <dbReference type="Pfam" id="PF08450"/>
    </source>
</evidence>
<organism evidence="4 5">
    <name type="scientific">Vulcaniibacterium tengchongense</name>
    <dbReference type="NCBI Taxonomy" id="1273429"/>
    <lineage>
        <taxon>Bacteria</taxon>
        <taxon>Pseudomonadati</taxon>
        <taxon>Pseudomonadota</taxon>
        <taxon>Gammaproteobacteria</taxon>
        <taxon>Lysobacterales</taxon>
        <taxon>Lysobacteraceae</taxon>
        <taxon>Vulcaniibacterium</taxon>
    </lineage>
</organism>
<dbReference type="Gene3D" id="2.120.10.30">
    <property type="entry name" value="TolB, C-terminal domain"/>
    <property type="match status" value="1"/>
</dbReference>
<protein>
    <submittedName>
        <fullName evidence="4">Gluconolactonase</fullName>
    </submittedName>
</protein>
<dbReference type="PANTHER" id="PTHR47572:SF4">
    <property type="entry name" value="LACTONASE DRP35"/>
    <property type="match status" value="1"/>
</dbReference>
<dbReference type="InterPro" id="IPR051262">
    <property type="entry name" value="SMP-30/CGR1_Lactonase"/>
</dbReference>
<dbReference type="GO" id="GO:0016787">
    <property type="term" value="F:hydrolase activity"/>
    <property type="evidence" value="ECO:0007669"/>
    <property type="project" value="UniProtKB-KW"/>
</dbReference>
<keyword evidence="1" id="KW-0378">Hydrolase</keyword>
<dbReference type="PANTHER" id="PTHR47572">
    <property type="entry name" value="LIPOPROTEIN-RELATED"/>
    <property type="match status" value="1"/>
</dbReference>
<feature type="region of interest" description="Disordered" evidence="2">
    <location>
        <begin position="1"/>
        <end position="36"/>
    </location>
</feature>
<dbReference type="Proteomes" id="UP000269708">
    <property type="component" value="Unassembled WGS sequence"/>
</dbReference>